<evidence type="ECO:0000313" key="2">
    <source>
        <dbReference type="Proteomes" id="UP000281726"/>
    </source>
</evidence>
<protein>
    <recommendedName>
        <fullName evidence="3">MalT-like TPR region domain-containing protein</fullName>
    </recommendedName>
</protein>
<comment type="caution">
    <text evidence="1">The sequence shown here is derived from an EMBL/GenBank/DDBJ whole genome shotgun (WGS) entry which is preliminary data.</text>
</comment>
<evidence type="ECO:0008006" key="3">
    <source>
        <dbReference type="Google" id="ProtNLM"/>
    </source>
</evidence>
<reference evidence="1 2" key="1">
    <citation type="journal article" date="2004" name="Syst. Appl. Microbiol.">
        <title>Cryptoendolithic actinomycetes from antarctic sandstone rock samples: Micromonospora endolithica sp. nov. and two isolates related to Micromonospora coerulea Jensen 1932.</title>
        <authorList>
            <person name="Hirsch P."/>
            <person name="Mevs U."/>
            <person name="Kroppenstedt R.M."/>
            <person name="Schumann P."/>
            <person name="Stackebrandt E."/>
        </authorList>
    </citation>
    <scope>NUCLEOTIDE SEQUENCE [LARGE SCALE GENOMIC DNA]</scope>
    <source>
        <strain evidence="1 2">JCM 12677</strain>
    </source>
</reference>
<dbReference type="Gene3D" id="1.25.40.10">
    <property type="entry name" value="Tetratricopeptide repeat domain"/>
    <property type="match status" value="1"/>
</dbReference>
<dbReference type="AlphaFoldDB" id="A0A3A9ZV33"/>
<dbReference type="SUPFAM" id="SSF48452">
    <property type="entry name" value="TPR-like"/>
    <property type="match status" value="1"/>
</dbReference>
<accession>A0A3A9ZV33</accession>
<dbReference type="Proteomes" id="UP000281726">
    <property type="component" value="Unassembled WGS sequence"/>
</dbReference>
<gene>
    <name evidence="1" type="ORF">D7223_05830</name>
</gene>
<dbReference type="EMBL" id="RBAK01000001">
    <property type="protein sequence ID" value="RKN51217.1"/>
    <property type="molecule type" value="Genomic_DNA"/>
</dbReference>
<organism evidence="1 2">
    <name type="scientific">Micromonospora endolithica</name>
    <dbReference type="NCBI Taxonomy" id="230091"/>
    <lineage>
        <taxon>Bacteria</taxon>
        <taxon>Bacillati</taxon>
        <taxon>Actinomycetota</taxon>
        <taxon>Actinomycetes</taxon>
        <taxon>Micromonosporales</taxon>
        <taxon>Micromonosporaceae</taxon>
        <taxon>Micromonospora</taxon>
    </lineage>
</organism>
<sequence length="424" mass="46920">MYARPAPSSTLPSTTAIIAPLHKVVAFELGLDSPRFIEYLDRIIDRMNNEGAGADFRNRQEFMDLLERTIDKLRSQGRPTSNLLLALARYHGLLAGRAEARLACIESAIEDSEGRVEDRVRALLALVELYVEGSKYSQARSVLDQCERLAATTPAGRMLMPLIIAQQGIICFYDDHTRALSHFRRVAELAGGDHMPTRDCHRALALSNHFSGRICAAGGRYVEALQYLVDGQRHKESVAQEHKQLGYYHLRLGEILLNLGQVSLAKQHLEHSGALFERMQEWGSAKAQLNAALARVKAHEGDVVTAQRLLRSAIDASVRDGFQRGRLKYAVDLGRLQLVSGQVLAGVSTLLSVARIALGTDNRESLQMMLLFVRDSRRISIRRHARTGDQRGYGCPCDMHLSTGGNTSPTAQGSDYTTTEAFLS</sequence>
<dbReference type="InterPro" id="IPR011990">
    <property type="entry name" value="TPR-like_helical_dom_sf"/>
</dbReference>
<name>A0A3A9ZV33_9ACTN</name>
<evidence type="ECO:0000313" key="1">
    <source>
        <dbReference type="EMBL" id="RKN51217.1"/>
    </source>
</evidence>
<keyword evidence="2" id="KW-1185">Reference proteome</keyword>
<proteinExistence type="predicted"/>